<name>A0A839VE54_9GAMM</name>
<keyword evidence="3" id="KW-1185">Reference proteome</keyword>
<feature type="region of interest" description="Disordered" evidence="1">
    <location>
        <begin position="1"/>
        <end position="22"/>
    </location>
</feature>
<accession>A0A839VE54</accession>
<evidence type="ECO:0000313" key="3">
    <source>
        <dbReference type="Proteomes" id="UP000547614"/>
    </source>
</evidence>
<gene>
    <name evidence="2" type="ORF">FHR94_003696</name>
</gene>
<dbReference type="EMBL" id="JACHXP010000028">
    <property type="protein sequence ID" value="MBB3192408.1"/>
    <property type="molecule type" value="Genomic_DNA"/>
</dbReference>
<proteinExistence type="predicted"/>
<evidence type="ECO:0000313" key="2">
    <source>
        <dbReference type="EMBL" id="MBB3192408.1"/>
    </source>
</evidence>
<sequence>MADRFGTRGRWQPSGCGLPGGNNGSICAQSSSGMRHPSSWLIKPMTCPPNRFPVLD</sequence>
<dbReference type="AlphaFoldDB" id="A0A839VE54"/>
<reference evidence="2 3" key="1">
    <citation type="submission" date="2020-08" db="EMBL/GenBank/DDBJ databases">
        <title>Genomic Encyclopedia of Type Strains, Phase III (KMG-III): the genomes of soil and plant-associated and newly described type strains.</title>
        <authorList>
            <person name="Whitman W."/>
        </authorList>
    </citation>
    <scope>NUCLEOTIDE SEQUENCE [LARGE SCALE GENOMIC DNA]</scope>
    <source>
        <strain evidence="2 3">CECT 7282</strain>
    </source>
</reference>
<comment type="caution">
    <text evidence="2">The sequence shown here is derived from an EMBL/GenBank/DDBJ whole genome shotgun (WGS) entry which is preliminary data.</text>
</comment>
<organism evidence="2 3">
    <name type="scientific">Halomonas cerina</name>
    <dbReference type="NCBI Taxonomy" id="447424"/>
    <lineage>
        <taxon>Bacteria</taxon>
        <taxon>Pseudomonadati</taxon>
        <taxon>Pseudomonadota</taxon>
        <taxon>Gammaproteobacteria</taxon>
        <taxon>Oceanospirillales</taxon>
        <taxon>Halomonadaceae</taxon>
        <taxon>Halomonas</taxon>
    </lineage>
</organism>
<protein>
    <submittedName>
        <fullName evidence="2">Uncharacterized protein</fullName>
    </submittedName>
</protein>
<evidence type="ECO:0000256" key="1">
    <source>
        <dbReference type="SAM" id="MobiDB-lite"/>
    </source>
</evidence>
<dbReference type="Proteomes" id="UP000547614">
    <property type="component" value="Unassembled WGS sequence"/>
</dbReference>